<dbReference type="RefSeq" id="WP_100495734.1">
    <property type="nucleotide sequence ID" value="NZ_PGLQ01000001.1"/>
</dbReference>
<keyword evidence="1" id="KW-0812">Transmembrane</keyword>
<evidence type="ECO:0000313" key="2">
    <source>
        <dbReference type="EMBL" id="PJM79964.1"/>
    </source>
</evidence>
<gene>
    <name evidence="2" type="ORF">CUU80_02180</name>
</gene>
<evidence type="ECO:0008006" key="4">
    <source>
        <dbReference type="Google" id="ProtNLM"/>
    </source>
</evidence>
<evidence type="ECO:0000256" key="1">
    <source>
        <dbReference type="SAM" id="Phobius"/>
    </source>
</evidence>
<proteinExistence type="predicted"/>
<keyword evidence="1" id="KW-0472">Membrane</keyword>
<comment type="caution">
    <text evidence="2">The sequence shown here is derived from an EMBL/GenBank/DDBJ whole genome shotgun (WGS) entry which is preliminary data.</text>
</comment>
<protein>
    <recommendedName>
        <fullName evidence="4">C4-dicarboxylate ABC transporter</fullName>
    </recommendedName>
</protein>
<name>A0A2M9HT22_9BIFI</name>
<feature type="transmembrane region" description="Helical" evidence="1">
    <location>
        <begin position="86"/>
        <end position="107"/>
    </location>
</feature>
<dbReference type="EMBL" id="PGLQ01000001">
    <property type="protein sequence ID" value="PJM79964.1"/>
    <property type="molecule type" value="Genomic_DNA"/>
</dbReference>
<sequence>MINVNNLLPFVLWLSAVALAIFIIVVTVHRGQLLRSRSRRSYVPIVSWTMVRLHVMSFIMALLPFPVYMLIADDLDSIFRTWYERVGIFGAIIISILVLAEIITMYFQARHAMESEMDQRLKSAIGKR</sequence>
<evidence type="ECO:0000313" key="3">
    <source>
        <dbReference type="Proteomes" id="UP000228755"/>
    </source>
</evidence>
<feature type="transmembrane region" description="Helical" evidence="1">
    <location>
        <begin position="6"/>
        <end position="28"/>
    </location>
</feature>
<reference evidence="2 3" key="1">
    <citation type="submission" date="2017-11" db="EMBL/GenBank/DDBJ databases">
        <title>Draft genome sequences of strains TRE 1, TRE D, TRE H and TRI 7, isolated from tamarins, belonging to four potential novel Bifidobacterium species.</title>
        <authorList>
            <person name="Mattarelli P."/>
            <person name="Modesto M."/>
            <person name="Bonetti A."/>
            <person name="Puglisi E."/>
            <person name="Morelli L."/>
        </authorList>
    </citation>
    <scope>NUCLEOTIDE SEQUENCE [LARGE SCALE GENOMIC DNA]</scope>
    <source>
        <strain evidence="3">TRED</strain>
    </source>
</reference>
<organism evidence="2 3">
    <name type="scientific">Bifidobacterium scaligerum</name>
    <dbReference type="NCBI Taxonomy" id="2052656"/>
    <lineage>
        <taxon>Bacteria</taxon>
        <taxon>Bacillati</taxon>
        <taxon>Actinomycetota</taxon>
        <taxon>Actinomycetes</taxon>
        <taxon>Bifidobacteriales</taxon>
        <taxon>Bifidobacteriaceae</taxon>
        <taxon>Bifidobacterium</taxon>
    </lineage>
</organism>
<dbReference type="OrthoDB" id="3239080at2"/>
<accession>A0A2M9HT22</accession>
<keyword evidence="1" id="KW-1133">Transmembrane helix</keyword>
<dbReference type="AlphaFoldDB" id="A0A2M9HT22"/>
<keyword evidence="3" id="KW-1185">Reference proteome</keyword>
<dbReference type="Proteomes" id="UP000228755">
    <property type="component" value="Unassembled WGS sequence"/>
</dbReference>
<feature type="transmembrane region" description="Helical" evidence="1">
    <location>
        <begin position="49"/>
        <end position="71"/>
    </location>
</feature>